<feature type="region of interest" description="Disordered" evidence="1">
    <location>
        <begin position="83"/>
        <end position="109"/>
    </location>
</feature>
<dbReference type="EMBL" id="QPFP01000060">
    <property type="protein sequence ID" value="TEB25091.1"/>
    <property type="molecule type" value="Genomic_DNA"/>
</dbReference>
<feature type="region of interest" description="Disordered" evidence="1">
    <location>
        <begin position="867"/>
        <end position="893"/>
    </location>
</feature>
<feature type="region of interest" description="Disordered" evidence="1">
    <location>
        <begin position="1"/>
        <end position="37"/>
    </location>
</feature>
<comment type="caution">
    <text evidence="4">The sequence shown here is derived from an EMBL/GenBank/DDBJ whole genome shotgun (WGS) entry which is preliminary data.</text>
</comment>
<feature type="transmembrane region" description="Helical" evidence="2">
    <location>
        <begin position="59"/>
        <end position="79"/>
    </location>
</feature>
<feature type="compositionally biased region" description="Basic and acidic residues" evidence="1">
    <location>
        <begin position="87"/>
        <end position="109"/>
    </location>
</feature>
<feature type="compositionally biased region" description="Basic and acidic residues" evidence="1">
    <location>
        <begin position="879"/>
        <end position="893"/>
    </location>
</feature>
<evidence type="ECO:0000259" key="3">
    <source>
        <dbReference type="SMART" id="SM00672"/>
    </source>
</evidence>
<dbReference type="SMART" id="SM00672">
    <property type="entry name" value="CAP10"/>
    <property type="match status" value="1"/>
</dbReference>
<dbReference type="PANTHER" id="PTHR12203">
    <property type="entry name" value="KDEL LYS-ASP-GLU-LEU CONTAINING - RELATED"/>
    <property type="match status" value="1"/>
</dbReference>
<keyword evidence="2" id="KW-1133">Transmembrane helix</keyword>
<dbReference type="InterPro" id="IPR051091">
    <property type="entry name" value="O-Glucosyltr/Glycosyltrsf_90"/>
</dbReference>
<dbReference type="InterPro" id="IPR006598">
    <property type="entry name" value="CAP10"/>
</dbReference>
<keyword evidence="5" id="KW-1185">Reference proteome</keyword>
<organism evidence="4 5">
    <name type="scientific">Coprinellus micaceus</name>
    <name type="common">Glistening ink-cap mushroom</name>
    <name type="synonym">Coprinus micaceus</name>
    <dbReference type="NCBI Taxonomy" id="71717"/>
    <lineage>
        <taxon>Eukaryota</taxon>
        <taxon>Fungi</taxon>
        <taxon>Dikarya</taxon>
        <taxon>Basidiomycota</taxon>
        <taxon>Agaricomycotina</taxon>
        <taxon>Agaricomycetes</taxon>
        <taxon>Agaricomycetidae</taxon>
        <taxon>Agaricales</taxon>
        <taxon>Agaricineae</taxon>
        <taxon>Psathyrellaceae</taxon>
        <taxon>Coprinellus</taxon>
    </lineage>
</organism>
<evidence type="ECO:0000313" key="4">
    <source>
        <dbReference type="EMBL" id="TEB25091.1"/>
    </source>
</evidence>
<dbReference type="AlphaFoldDB" id="A0A4Y7STN6"/>
<keyword evidence="2" id="KW-0472">Membrane</keyword>
<proteinExistence type="predicted"/>
<feature type="domain" description="Glycosyl transferase CAP10" evidence="3">
    <location>
        <begin position="548"/>
        <end position="821"/>
    </location>
</feature>
<sequence length="893" mass="101958">MFGRRRPALIPSQRSPPPHSLHNHRDSNYNDATPYSPKQLSRRRNRLFLMLSRYIRRPVILVILLGVAIWFVGVLQEWFSGPKSRVRTSDGGKGEKWGTSEHDSVTGEPKPAFKFDDRILTVTKTSVLLSTQTVTVAAQKATGTTVAKDVFGFPVISPASSSQLLHPPPQERASSPTIADPHSSSSSHFYREDGLLEVDPTGPHPIFELIKRAEQQWDEKQRKASKTLKQAYIEYQKRYGRLPPKGFDIWWTYAKSHSVQLPDEYNQIYRDLSPFWGVSPPDLRRTQRYWEAHIDSFTVGKDVEAGNLGVLNYTLPDDERVRQELVKGATLVMEVLEEVEDYLPPLRAVFSPHDNPNLHTNWELREEALEAAKEGRYINTAIEREHKLHGWRSSCNPFSPAWVDPIPYTPYHPPLSEIFALKHKSPYAHSQSTSPPAKTFIYDHRLSMDPCLHPSHLLSHGQFLSHGTGPVPLRELVPQFGYSPTPLHDDIMVALPFNWVPDVVPRSDDPPFHEKEDSRLHWRGRNTGMWHGGGDQVEWSDEMRLGRPLENADQPNGKLWWLSQRGRLVDWANKMKEDIIPRAGVHYGNRARGRIEEVESGIPVEMRPKSEGEDDLAGASAGFIQPRATDDYPKSVPSKNRVLRSTPNDLWAVGEQSQAVPKVSWGPGMADIAFAGDPINCEGQMCDKLREVYEFRKFHDGKTQGRYKYVMDVDGNGWSSRFKRLITSNSLIFKSTVYPEWYTDRVAPWVHYVPIQNDLSDLLDALYFFRGDPSANNAHPDLAEKIAIQGRQWSLDYWRMADMTAYTFRLFLEYARVMSEDRDVVIGEVEMDAEVAVDAVARGAKQGSNGKVKVKVEKQDYVYREEDEYAQPEAGDNQWDWKYRPREGATKNA</sequence>
<evidence type="ECO:0000256" key="2">
    <source>
        <dbReference type="SAM" id="Phobius"/>
    </source>
</evidence>
<accession>A0A4Y7STN6</accession>
<dbReference type="OrthoDB" id="541052at2759"/>
<dbReference type="Pfam" id="PF05686">
    <property type="entry name" value="Glyco_transf_90"/>
    <property type="match status" value="1"/>
</dbReference>
<dbReference type="PANTHER" id="PTHR12203:SF118">
    <property type="entry name" value="BETA-1,2-XYLOSYLTRANSFERASE 1"/>
    <property type="match status" value="1"/>
</dbReference>
<reference evidence="4 5" key="1">
    <citation type="journal article" date="2019" name="Nat. Ecol. Evol.">
        <title>Megaphylogeny resolves global patterns of mushroom evolution.</title>
        <authorList>
            <person name="Varga T."/>
            <person name="Krizsan K."/>
            <person name="Foldi C."/>
            <person name="Dima B."/>
            <person name="Sanchez-Garcia M."/>
            <person name="Sanchez-Ramirez S."/>
            <person name="Szollosi G.J."/>
            <person name="Szarkandi J.G."/>
            <person name="Papp V."/>
            <person name="Albert L."/>
            <person name="Andreopoulos W."/>
            <person name="Angelini C."/>
            <person name="Antonin V."/>
            <person name="Barry K.W."/>
            <person name="Bougher N.L."/>
            <person name="Buchanan P."/>
            <person name="Buyck B."/>
            <person name="Bense V."/>
            <person name="Catcheside P."/>
            <person name="Chovatia M."/>
            <person name="Cooper J."/>
            <person name="Damon W."/>
            <person name="Desjardin D."/>
            <person name="Finy P."/>
            <person name="Geml J."/>
            <person name="Haridas S."/>
            <person name="Hughes K."/>
            <person name="Justo A."/>
            <person name="Karasinski D."/>
            <person name="Kautmanova I."/>
            <person name="Kiss B."/>
            <person name="Kocsube S."/>
            <person name="Kotiranta H."/>
            <person name="LaButti K.M."/>
            <person name="Lechner B.E."/>
            <person name="Liimatainen K."/>
            <person name="Lipzen A."/>
            <person name="Lukacs Z."/>
            <person name="Mihaltcheva S."/>
            <person name="Morgado L.N."/>
            <person name="Niskanen T."/>
            <person name="Noordeloos M.E."/>
            <person name="Ohm R.A."/>
            <person name="Ortiz-Santana B."/>
            <person name="Ovrebo C."/>
            <person name="Racz N."/>
            <person name="Riley R."/>
            <person name="Savchenko A."/>
            <person name="Shiryaev A."/>
            <person name="Soop K."/>
            <person name="Spirin V."/>
            <person name="Szebenyi C."/>
            <person name="Tomsovsky M."/>
            <person name="Tulloss R.E."/>
            <person name="Uehling J."/>
            <person name="Grigoriev I.V."/>
            <person name="Vagvolgyi C."/>
            <person name="Papp T."/>
            <person name="Martin F.M."/>
            <person name="Miettinen O."/>
            <person name="Hibbett D.S."/>
            <person name="Nagy L.G."/>
        </authorList>
    </citation>
    <scope>NUCLEOTIDE SEQUENCE [LARGE SCALE GENOMIC DNA]</scope>
    <source>
        <strain evidence="4 5">FP101781</strain>
    </source>
</reference>
<protein>
    <recommendedName>
        <fullName evidence="3">Glycosyl transferase CAP10 domain-containing protein</fullName>
    </recommendedName>
</protein>
<evidence type="ECO:0000256" key="1">
    <source>
        <dbReference type="SAM" id="MobiDB-lite"/>
    </source>
</evidence>
<dbReference type="Proteomes" id="UP000298030">
    <property type="component" value="Unassembled WGS sequence"/>
</dbReference>
<evidence type="ECO:0000313" key="5">
    <source>
        <dbReference type="Proteomes" id="UP000298030"/>
    </source>
</evidence>
<gene>
    <name evidence="4" type="ORF">FA13DRAFT_1817631</name>
</gene>
<keyword evidence="2" id="KW-0812">Transmembrane</keyword>
<feature type="region of interest" description="Disordered" evidence="1">
    <location>
        <begin position="161"/>
        <end position="188"/>
    </location>
</feature>
<feature type="compositionally biased region" description="Polar residues" evidence="1">
    <location>
        <begin position="172"/>
        <end position="188"/>
    </location>
</feature>
<name>A0A4Y7STN6_COPMI</name>